<dbReference type="InterPro" id="IPR036388">
    <property type="entry name" value="WH-like_DNA-bd_sf"/>
</dbReference>
<dbReference type="Proteomes" id="UP000679848">
    <property type="component" value="Chromosome"/>
</dbReference>
<dbReference type="InterPro" id="IPR036390">
    <property type="entry name" value="WH_DNA-bd_sf"/>
</dbReference>
<dbReference type="Pfam" id="PF00126">
    <property type="entry name" value="HTH_1"/>
    <property type="match status" value="1"/>
</dbReference>
<dbReference type="SUPFAM" id="SSF53850">
    <property type="entry name" value="Periplasmic binding protein-like II"/>
    <property type="match status" value="1"/>
</dbReference>
<name>A0A810QBI0_9FIRM</name>
<keyword evidence="2" id="KW-0805">Transcription regulation</keyword>
<keyword evidence="7" id="KW-1185">Reference proteome</keyword>
<evidence type="ECO:0000256" key="1">
    <source>
        <dbReference type="ARBA" id="ARBA00009437"/>
    </source>
</evidence>
<dbReference type="Pfam" id="PF03466">
    <property type="entry name" value="LysR_substrate"/>
    <property type="match status" value="1"/>
</dbReference>
<keyword evidence="3" id="KW-0238">DNA-binding</keyword>
<organism evidence="6 7">
    <name type="scientific">Pusillibacter faecalis</name>
    <dbReference type="NCBI Taxonomy" id="2714358"/>
    <lineage>
        <taxon>Bacteria</taxon>
        <taxon>Bacillati</taxon>
        <taxon>Bacillota</taxon>
        <taxon>Clostridia</taxon>
        <taxon>Eubacteriales</taxon>
        <taxon>Oscillospiraceae</taxon>
        <taxon>Pusillibacter</taxon>
    </lineage>
</organism>
<evidence type="ECO:0000313" key="6">
    <source>
        <dbReference type="EMBL" id="BCK83076.1"/>
    </source>
</evidence>
<dbReference type="PROSITE" id="PS50931">
    <property type="entry name" value="HTH_LYSR"/>
    <property type="match status" value="1"/>
</dbReference>
<accession>A0A810QBI0</accession>
<dbReference type="PANTHER" id="PTHR30346">
    <property type="entry name" value="TRANSCRIPTIONAL DUAL REGULATOR HCAR-RELATED"/>
    <property type="match status" value="1"/>
</dbReference>
<dbReference type="GO" id="GO:0032993">
    <property type="term" value="C:protein-DNA complex"/>
    <property type="evidence" value="ECO:0007669"/>
    <property type="project" value="TreeGrafter"/>
</dbReference>
<dbReference type="AlphaFoldDB" id="A0A810QBI0"/>
<evidence type="ECO:0000313" key="7">
    <source>
        <dbReference type="Proteomes" id="UP000679848"/>
    </source>
</evidence>
<dbReference type="Gene3D" id="1.10.10.10">
    <property type="entry name" value="Winged helix-like DNA-binding domain superfamily/Winged helix DNA-binding domain"/>
    <property type="match status" value="1"/>
</dbReference>
<dbReference type="GO" id="GO:0003677">
    <property type="term" value="F:DNA binding"/>
    <property type="evidence" value="ECO:0007669"/>
    <property type="project" value="UniProtKB-KW"/>
</dbReference>
<keyword evidence="4" id="KW-0804">Transcription</keyword>
<dbReference type="EMBL" id="AP023420">
    <property type="protein sequence ID" value="BCK83076.1"/>
    <property type="molecule type" value="Genomic_DNA"/>
</dbReference>
<dbReference type="FunFam" id="1.10.10.10:FF:000001">
    <property type="entry name" value="LysR family transcriptional regulator"/>
    <property type="match status" value="1"/>
</dbReference>
<dbReference type="Gene3D" id="3.40.190.290">
    <property type="match status" value="1"/>
</dbReference>
<dbReference type="KEGG" id="pfaa:MM59RIKEN_03950"/>
<gene>
    <name evidence="6" type="primary">fhuR</name>
    <name evidence="6" type="ORF">MM59RIKEN_03950</name>
</gene>
<reference evidence="6" key="1">
    <citation type="submission" date="2020-09" db="EMBL/GenBank/DDBJ databases">
        <title>New species isolated from human feces.</title>
        <authorList>
            <person name="Kitahara M."/>
            <person name="Shigeno Y."/>
            <person name="Shime M."/>
            <person name="Matsumoto Y."/>
            <person name="Nakamura S."/>
            <person name="Motooka D."/>
            <person name="Fukuoka S."/>
            <person name="Nishikawa H."/>
            <person name="Benno Y."/>
        </authorList>
    </citation>
    <scope>NUCLEOTIDE SEQUENCE</scope>
    <source>
        <strain evidence="6">MM59</strain>
    </source>
</reference>
<dbReference type="SUPFAM" id="SSF46785">
    <property type="entry name" value="Winged helix' DNA-binding domain"/>
    <property type="match status" value="1"/>
</dbReference>
<dbReference type="InterPro" id="IPR005119">
    <property type="entry name" value="LysR_subst-bd"/>
</dbReference>
<comment type="similarity">
    <text evidence="1">Belongs to the LysR transcriptional regulatory family.</text>
</comment>
<dbReference type="CDD" id="cd05466">
    <property type="entry name" value="PBP2_LTTR_substrate"/>
    <property type="match status" value="1"/>
</dbReference>
<sequence>MNFRQLEYILEVDRCGSINKASQTLFVSQPAISSAVHDLEAELGFPVFERSSKGITSTAEGKRFIMAARQIVDQWNQIRSSHTHGQTEPPLVLRISSGRYSFMSAAVIRFYEQELHKHSRFSLYINESGNADVVQDVFGRRADLGFIHVKNADEEAWKKRLEARNMEHIFLFRAYSCVTFRKSHPLAQRESFSIEDIYAYPQVRTTSKMTEYCNYDATQPFASYEKFEKNIFTNNRCTLYDVLSRTDAVFLGITAHYVTEFHPDLVTIPIRGDGAAWNIYCVRLKGNPPHPYAARFIHVLQTLIHEKDKPLPF</sequence>
<feature type="domain" description="HTH lysR-type" evidence="5">
    <location>
        <begin position="1"/>
        <end position="58"/>
    </location>
</feature>
<dbReference type="PRINTS" id="PR00039">
    <property type="entry name" value="HTHLYSR"/>
</dbReference>
<evidence type="ECO:0000256" key="3">
    <source>
        <dbReference type="ARBA" id="ARBA00023125"/>
    </source>
</evidence>
<protein>
    <submittedName>
        <fullName evidence="6">LysR family transcriptional regulator</fullName>
    </submittedName>
</protein>
<evidence type="ECO:0000259" key="5">
    <source>
        <dbReference type="PROSITE" id="PS50931"/>
    </source>
</evidence>
<dbReference type="GO" id="GO:0003700">
    <property type="term" value="F:DNA-binding transcription factor activity"/>
    <property type="evidence" value="ECO:0007669"/>
    <property type="project" value="InterPro"/>
</dbReference>
<evidence type="ECO:0000256" key="4">
    <source>
        <dbReference type="ARBA" id="ARBA00023163"/>
    </source>
</evidence>
<evidence type="ECO:0000256" key="2">
    <source>
        <dbReference type="ARBA" id="ARBA00023015"/>
    </source>
</evidence>
<dbReference type="RefSeq" id="WP_213542587.1">
    <property type="nucleotide sequence ID" value="NZ_AP023420.1"/>
</dbReference>
<dbReference type="PANTHER" id="PTHR30346:SF0">
    <property type="entry name" value="HCA OPERON TRANSCRIPTIONAL ACTIVATOR HCAR"/>
    <property type="match status" value="1"/>
</dbReference>
<proteinExistence type="inferred from homology"/>
<dbReference type="InterPro" id="IPR000847">
    <property type="entry name" value="LysR_HTH_N"/>
</dbReference>